<dbReference type="EMBL" id="CALNXK010000052">
    <property type="protein sequence ID" value="CAH3132984.1"/>
    <property type="molecule type" value="Genomic_DNA"/>
</dbReference>
<dbReference type="PROSITE" id="PS00237">
    <property type="entry name" value="G_PROTEIN_RECEP_F1_1"/>
    <property type="match status" value="1"/>
</dbReference>
<reference evidence="11 12" key="1">
    <citation type="submission" date="2022-05" db="EMBL/GenBank/DDBJ databases">
        <authorList>
            <consortium name="Genoscope - CEA"/>
            <person name="William W."/>
        </authorList>
    </citation>
    <scope>NUCLEOTIDE SEQUENCE [LARGE SCALE GENOMIC DNA]</scope>
</reference>
<feature type="transmembrane region" description="Helical" evidence="9">
    <location>
        <begin position="25"/>
        <end position="45"/>
    </location>
</feature>
<sequence>MWCELQWEEAFGETNSLFIYDLVEAIVFFCIPVVLLLILYSIILIKLKQQVHPGEQSANIEEQRTRRNKKVLKMATAINLAFFICWAPLLFDRIISYFAPDLLSSCIAMVYYIVSQFIVFANYAINPIICLLSSNNYHHALKRLLKTLKTGQTVALSLILVVSLVGNSLIVLIVYKTPTLRKPINMLIANMAMSDLLYPIFLFPVRLAEGHAGSWLIGGTLGQALCKIHIFFADVSSLVSIQSLVLITVDRFVAVVVPLRSPLVSRKLYLFFIVATWIVAMAVHSPYLVAYKLVKYPERLMCKSLWQEAFGGNTYPNYVLAGAIVFFYIPFVLLVILYSIILIKLKKQVHPGEQSANAEEQRTRRNRNVLKMAIAIVVVFFICWIPLLSNGIIVGFSAPDSRIFSSCSFYLYFIVTLFMTYVNCAINPIICLTLNSNYRQPLKRLVSCCAADAVED</sequence>
<feature type="domain" description="G-protein coupled receptors family 1 profile" evidence="10">
    <location>
        <begin position="1"/>
        <end position="130"/>
    </location>
</feature>
<dbReference type="Pfam" id="PF00001">
    <property type="entry name" value="7tm_1"/>
    <property type="match status" value="2"/>
</dbReference>
<comment type="similarity">
    <text evidence="8">Belongs to the G-protein coupled receptor 1 family.</text>
</comment>
<gene>
    <name evidence="11" type="ORF">PLOB_00036595</name>
</gene>
<dbReference type="PANTHER" id="PTHR24243">
    <property type="entry name" value="G-PROTEIN COUPLED RECEPTOR"/>
    <property type="match status" value="1"/>
</dbReference>
<dbReference type="PROSITE" id="PS50262">
    <property type="entry name" value="G_PROTEIN_RECEP_F1_2"/>
    <property type="match status" value="2"/>
</dbReference>
<evidence type="ECO:0000313" key="11">
    <source>
        <dbReference type="EMBL" id="CAH3132984.1"/>
    </source>
</evidence>
<dbReference type="InterPro" id="IPR017452">
    <property type="entry name" value="GPCR_Rhodpsn_7TM"/>
</dbReference>
<accession>A0ABN8P415</accession>
<feature type="transmembrane region" description="Helical" evidence="9">
    <location>
        <begin position="409"/>
        <end position="434"/>
    </location>
</feature>
<evidence type="ECO:0000313" key="12">
    <source>
        <dbReference type="Proteomes" id="UP001159405"/>
    </source>
</evidence>
<dbReference type="Gene3D" id="1.20.1070.10">
    <property type="entry name" value="Rhodopsin 7-helix transmembrane proteins"/>
    <property type="match status" value="2"/>
</dbReference>
<evidence type="ECO:0000256" key="1">
    <source>
        <dbReference type="ARBA" id="ARBA00004141"/>
    </source>
</evidence>
<dbReference type="InterPro" id="IPR000276">
    <property type="entry name" value="GPCR_Rhodpsn"/>
</dbReference>
<keyword evidence="2 8" id="KW-0812">Transmembrane</keyword>
<keyword evidence="4 8" id="KW-0297">G-protein coupled receptor</keyword>
<dbReference type="SMART" id="SM01381">
    <property type="entry name" value="7TM_GPCR_Srsx"/>
    <property type="match status" value="1"/>
</dbReference>
<dbReference type="PRINTS" id="PR00237">
    <property type="entry name" value="GPCRRHODOPSN"/>
</dbReference>
<feature type="transmembrane region" description="Helical" evidence="9">
    <location>
        <begin position="318"/>
        <end position="343"/>
    </location>
</feature>
<feature type="transmembrane region" description="Helical" evidence="9">
    <location>
        <begin position="372"/>
        <end position="397"/>
    </location>
</feature>
<dbReference type="SUPFAM" id="SSF81321">
    <property type="entry name" value="Family A G protein-coupled receptor-like"/>
    <property type="match status" value="2"/>
</dbReference>
<evidence type="ECO:0000256" key="6">
    <source>
        <dbReference type="ARBA" id="ARBA00023170"/>
    </source>
</evidence>
<dbReference type="CDD" id="cd00637">
    <property type="entry name" value="7tm_classA_rhodopsin-like"/>
    <property type="match status" value="2"/>
</dbReference>
<feature type="transmembrane region" description="Helical" evidence="9">
    <location>
        <begin position="71"/>
        <end position="89"/>
    </location>
</feature>
<evidence type="ECO:0000256" key="5">
    <source>
        <dbReference type="ARBA" id="ARBA00023136"/>
    </source>
</evidence>
<organism evidence="11 12">
    <name type="scientific">Porites lobata</name>
    <dbReference type="NCBI Taxonomy" id="104759"/>
    <lineage>
        <taxon>Eukaryota</taxon>
        <taxon>Metazoa</taxon>
        <taxon>Cnidaria</taxon>
        <taxon>Anthozoa</taxon>
        <taxon>Hexacorallia</taxon>
        <taxon>Scleractinia</taxon>
        <taxon>Fungiina</taxon>
        <taxon>Poritidae</taxon>
        <taxon>Porites</taxon>
    </lineage>
</organism>
<evidence type="ECO:0000256" key="8">
    <source>
        <dbReference type="RuleBase" id="RU000688"/>
    </source>
</evidence>
<feature type="transmembrane region" description="Helical" evidence="9">
    <location>
        <begin position="109"/>
        <end position="132"/>
    </location>
</feature>
<evidence type="ECO:0000256" key="9">
    <source>
        <dbReference type="SAM" id="Phobius"/>
    </source>
</evidence>
<keyword evidence="6 8" id="KW-0675">Receptor</keyword>
<comment type="subcellular location">
    <subcellularLocation>
        <location evidence="1">Membrane</location>
        <topology evidence="1">Multi-pass membrane protein</topology>
    </subcellularLocation>
</comment>
<evidence type="ECO:0000256" key="3">
    <source>
        <dbReference type="ARBA" id="ARBA00022989"/>
    </source>
</evidence>
<feature type="transmembrane region" description="Helical" evidence="9">
    <location>
        <begin position="153"/>
        <end position="175"/>
    </location>
</feature>
<evidence type="ECO:0000256" key="7">
    <source>
        <dbReference type="ARBA" id="ARBA00023224"/>
    </source>
</evidence>
<keyword evidence="7 8" id="KW-0807">Transducer</keyword>
<proteinExistence type="inferred from homology"/>
<keyword evidence="3 9" id="KW-1133">Transmembrane helix</keyword>
<protein>
    <recommendedName>
        <fullName evidence="10">G-protein coupled receptors family 1 profile domain-containing protein</fullName>
    </recommendedName>
</protein>
<evidence type="ECO:0000259" key="10">
    <source>
        <dbReference type="PROSITE" id="PS50262"/>
    </source>
</evidence>
<comment type="caution">
    <text evidence="11">The sequence shown here is derived from an EMBL/GenBank/DDBJ whole genome shotgun (WGS) entry which is preliminary data.</text>
</comment>
<dbReference type="PANTHER" id="PTHR24243:SF208">
    <property type="entry name" value="PYROKININ-1 RECEPTOR"/>
    <property type="match status" value="1"/>
</dbReference>
<evidence type="ECO:0000256" key="2">
    <source>
        <dbReference type="ARBA" id="ARBA00022692"/>
    </source>
</evidence>
<feature type="transmembrane region" description="Helical" evidence="9">
    <location>
        <begin position="269"/>
        <end position="289"/>
    </location>
</feature>
<dbReference type="Proteomes" id="UP001159405">
    <property type="component" value="Unassembled WGS sequence"/>
</dbReference>
<keyword evidence="5 9" id="KW-0472">Membrane</keyword>
<feature type="domain" description="G-protein coupled receptors family 1 profile" evidence="10">
    <location>
        <begin position="166"/>
        <end position="431"/>
    </location>
</feature>
<evidence type="ECO:0000256" key="4">
    <source>
        <dbReference type="ARBA" id="ARBA00023040"/>
    </source>
</evidence>
<name>A0ABN8P415_9CNID</name>
<keyword evidence="12" id="KW-1185">Reference proteome</keyword>